<dbReference type="Proteomes" id="UP000655410">
    <property type="component" value="Unassembled WGS sequence"/>
</dbReference>
<comment type="subcellular location">
    <subcellularLocation>
        <location evidence="1">Cell membrane</location>
        <topology evidence="1">Peripheral membrane protein</topology>
    </subcellularLocation>
</comment>
<keyword evidence="3" id="KW-1003">Cell membrane</keyword>
<gene>
    <name evidence="9" type="ORF">GCM10011584_23760</name>
</gene>
<organism evidence="9 10">
    <name type="scientific">Nocardioides phosphati</name>
    <dbReference type="NCBI Taxonomy" id="1867775"/>
    <lineage>
        <taxon>Bacteria</taxon>
        <taxon>Bacillati</taxon>
        <taxon>Actinomycetota</taxon>
        <taxon>Actinomycetes</taxon>
        <taxon>Propionibacteriales</taxon>
        <taxon>Nocardioidaceae</taxon>
        <taxon>Nocardioides</taxon>
    </lineage>
</organism>
<keyword evidence="5" id="KW-0808">Transferase</keyword>
<dbReference type="PANTHER" id="PTHR22916:SF51">
    <property type="entry name" value="GLYCOSYLTRANSFERASE EPSH-RELATED"/>
    <property type="match status" value="1"/>
</dbReference>
<name>A0ABQ2NAV2_9ACTN</name>
<reference evidence="10" key="1">
    <citation type="journal article" date="2019" name="Int. J. Syst. Evol. Microbiol.">
        <title>The Global Catalogue of Microorganisms (GCM) 10K type strain sequencing project: providing services to taxonomists for standard genome sequencing and annotation.</title>
        <authorList>
            <consortium name="The Broad Institute Genomics Platform"/>
            <consortium name="The Broad Institute Genome Sequencing Center for Infectious Disease"/>
            <person name="Wu L."/>
            <person name="Ma J."/>
        </authorList>
    </citation>
    <scope>NUCLEOTIDE SEQUENCE [LARGE SCALE GENOMIC DNA]</scope>
    <source>
        <strain evidence="10">CGMCC 4.7371</strain>
    </source>
</reference>
<evidence type="ECO:0000313" key="9">
    <source>
        <dbReference type="EMBL" id="GGO90899.1"/>
    </source>
</evidence>
<evidence type="ECO:0000256" key="5">
    <source>
        <dbReference type="ARBA" id="ARBA00022679"/>
    </source>
</evidence>
<keyword evidence="7" id="KW-0472">Membrane</keyword>
<dbReference type="Pfam" id="PF04464">
    <property type="entry name" value="Glyphos_transf"/>
    <property type="match status" value="1"/>
</dbReference>
<evidence type="ECO:0000313" key="10">
    <source>
        <dbReference type="Proteomes" id="UP000655410"/>
    </source>
</evidence>
<dbReference type="InterPro" id="IPR043148">
    <property type="entry name" value="TagF_C"/>
</dbReference>
<evidence type="ECO:0000256" key="2">
    <source>
        <dbReference type="ARBA" id="ARBA00010488"/>
    </source>
</evidence>
<accession>A0ABQ2NAV2</accession>
<dbReference type="InterPro" id="IPR001173">
    <property type="entry name" value="Glyco_trans_2-like"/>
</dbReference>
<dbReference type="Pfam" id="PF00535">
    <property type="entry name" value="Glycos_transf_2"/>
    <property type="match status" value="1"/>
</dbReference>
<dbReference type="Gene3D" id="3.90.550.10">
    <property type="entry name" value="Spore Coat Polysaccharide Biosynthesis Protein SpsA, Chain A"/>
    <property type="match status" value="1"/>
</dbReference>
<dbReference type="Gene3D" id="3.40.50.12580">
    <property type="match status" value="1"/>
</dbReference>
<feature type="domain" description="Glycosyltransferase 2-like" evidence="8">
    <location>
        <begin position="10"/>
        <end position="141"/>
    </location>
</feature>
<dbReference type="InterPro" id="IPR043149">
    <property type="entry name" value="TagF_N"/>
</dbReference>
<dbReference type="CDD" id="cd00761">
    <property type="entry name" value="Glyco_tranf_GTA_type"/>
    <property type="match status" value="1"/>
</dbReference>
<protein>
    <recommendedName>
        <fullName evidence="8">Glycosyltransferase 2-like domain-containing protein</fullName>
    </recommendedName>
</protein>
<dbReference type="InterPro" id="IPR007554">
    <property type="entry name" value="Glycerophosphate_synth"/>
</dbReference>
<keyword evidence="4" id="KW-0328">Glycosyltransferase</keyword>
<comment type="caution">
    <text evidence="9">The sequence shown here is derived from an EMBL/GenBank/DDBJ whole genome shotgun (WGS) entry which is preliminary data.</text>
</comment>
<keyword evidence="10" id="KW-1185">Reference proteome</keyword>
<dbReference type="PANTHER" id="PTHR22916">
    <property type="entry name" value="GLYCOSYLTRANSFERASE"/>
    <property type="match status" value="1"/>
</dbReference>
<proteinExistence type="inferred from homology"/>
<dbReference type="RefSeq" id="WP_188784218.1">
    <property type="nucleotide sequence ID" value="NZ_BMNI01000005.1"/>
</dbReference>
<evidence type="ECO:0000256" key="4">
    <source>
        <dbReference type="ARBA" id="ARBA00022676"/>
    </source>
</evidence>
<comment type="similarity">
    <text evidence="2">Belongs to the CDP-glycerol glycerophosphotransferase family.</text>
</comment>
<dbReference type="SUPFAM" id="SSF53756">
    <property type="entry name" value="UDP-Glycosyltransferase/glycogen phosphorylase"/>
    <property type="match status" value="1"/>
</dbReference>
<dbReference type="EMBL" id="BMNI01000005">
    <property type="protein sequence ID" value="GGO90899.1"/>
    <property type="molecule type" value="Genomic_DNA"/>
</dbReference>
<evidence type="ECO:0000256" key="7">
    <source>
        <dbReference type="ARBA" id="ARBA00023136"/>
    </source>
</evidence>
<evidence type="ECO:0000259" key="8">
    <source>
        <dbReference type="Pfam" id="PF00535"/>
    </source>
</evidence>
<evidence type="ECO:0000256" key="6">
    <source>
        <dbReference type="ARBA" id="ARBA00022944"/>
    </source>
</evidence>
<dbReference type="Gene3D" id="3.40.50.11820">
    <property type="match status" value="1"/>
</dbReference>
<keyword evidence="6" id="KW-0777">Teichoic acid biosynthesis</keyword>
<sequence length="866" mass="97213">MSETKRPRFSIVSAVYNVAPYLEEFFDSLDAQVRSLDDVEIILVDDGATDETPALLDAWAQGRANVRVIHQENGGQGAARNAGIALATGEWITFPDPDDVLEPQYLAVVDQSLAEHPEADMIATHRIMWEEAKGTIRNTHPLRSMFVGSPYVNLATTPERFHGSSPATFFRLDRIRELDLAFDHRVRPNFEDGHFNCRYLLSFPEPKVAFLENARYRYRKRSAGGSTLQTSRQHPGRYTDVPEHGYLDVLRRAKDTYGEVPGWLASFVLYELHWYFKFPDASNPANIPTEGPVADRFHELAAEILGLLDTPEAIRYSPPSVPVLPRVVMARGYGADWHDPSVTLGPLDLEQDLVRARYFFTGDAPREVWTGNGELLTPRHGKTRSMAWYGRTLLHERIVWLPADRTLRLTLNGADVDIVYERPADAVRVAPAGQIKWWLDPGSSKNLVIDHRQAPAKSRRVVLARKLYALGRRQRYNGAWVFIDRVHDANDSAEILFRHVRSHHPEINAWFVLEKDTPEWARFKAEGHGDRLVAYGSTEWLLLMARAKHLLSSHADAAITKPGQVTQVAEPSWRFHFLQHGVIKDDLSSWLNPKRIDTFVTSTPAETASIAGDGTSYVFTTREVAETGLPRFDRLRETGLRFPADKRDLLLVAPTWRNGLLPPITPGTQRRELDPTVLDSEFIQSWLAVIRDEEIARACKAAGVRLGFLPHPNLQPLMPIIALPEHVVPLTYEGEDVQELFARARALVTDFSSVAFNAAYMERPVVYYQFDEDVVLGGGHVGRKGYFDYRRDGFGPVTLDHASAVAAIVDVLASPEPAPEFQARIDATFVARDGQCSERVVQRVLEMSRSQAAATPVPTPSAGTPS</sequence>
<dbReference type="InterPro" id="IPR029044">
    <property type="entry name" value="Nucleotide-diphossugar_trans"/>
</dbReference>
<evidence type="ECO:0000256" key="1">
    <source>
        <dbReference type="ARBA" id="ARBA00004202"/>
    </source>
</evidence>
<evidence type="ECO:0000256" key="3">
    <source>
        <dbReference type="ARBA" id="ARBA00022475"/>
    </source>
</evidence>
<dbReference type="SUPFAM" id="SSF53448">
    <property type="entry name" value="Nucleotide-diphospho-sugar transferases"/>
    <property type="match status" value="1"/>
</dbReference>